<reference evidence="1" key="2">
    <citation type="submission" date="2025-09" db="UniProtKB">
        <authorList>
            <consortium name="EnsemblPlants"/>
        </authorList>
    </citation>
    <scope>IDENTIFICATION</scope>
</reference>
<dbReference type="Proteomes" id="UP001732700">
    <property type="component" value="Chromosome 5C"/>
</dbReference>
<evidence type="ECO:0000313" key="2">
    <source>
        <dbReference type="Proteomes" id="UP001732700"/>
    </source>
</evidence>
<keyword evidence="2" id="KW-1185">Reference proteome</keyword>
<organism evidence="1 2">
    <name type="scientific">Avena sativa</name>
    <name type="common">Oat</name>
    <dbReference type="NCBI Taxonomy" id="4498"/>
    <lineage>
        <taxon>Eukaryota</taxon>
        <taxon>Viridiplantae</taxon>
        <taxon>Streptophyta</taxon>
        <taxon>Embryophyta</taxon>
        <taxon>Tracheophyta</taxon>
        <taxon>Spermatophyta</taxon>
        <taxon>Magnoliopsida</taxon>
        <taxon>Liliopsida</taxon>
        <taxon>Poales</taxon>
        <taxon>Poaceae</taxon>
        <taxon>BOP clade</taxon>
        <taxon>Pooideae</taxon>
        <taxon>Poodae</taxon>
        <taxon>Poeae</taxon>
        <taxon>Poeae Chloroplast Group 1 (Aveneae type)</taxon>
        <taxon>Aveninae</taxon>
        <taxon>Avena</taxon>
    </lineage>
</organism>
<sequence>MRPTNGQLGRPHAVVTSPTVHRVRAVPDLKLAATNCSPEGGDLSGDAREIAAEEWTGRWRIARKECVSWQKPCDGRLKFNVDASFDPNSDETTVGIVGRDHRGLISIAANLAIDKCRDVEEAEACAIREGFKLSLDHNLMPSSIEFDCANVVTATNKPSACASRSWGVYKDIEHLRAIVSDCEFIKTNRMCNSVAHQLARIAKSDRINKVWMPPVPLFISDLCVKDSGMNWVINE</sequence>
<dbReference type="EnsemblPlants" id="AVESA.00010b.r2.5CG0898800.1">
    <property type="protein sequence ID" value="AVESA.00010b.r2.5CG0898800.1.CDS"/>
    <property type="gene ID" value="AVESA.00010b.r2.5CG0898800"/>
</dbReference>
<evidence type="ECO:0000313" key="1">
    <source>
        <dbReference type="EnsemblPlants" id="AVESA.00010b.r2.5CG0898800.1.CDS"/>
    </source>
</evidence>
<reference evidence="1" key="1">
    <citation type="submission" date="2021-05" db="EMBL/GenBank/DDBJ databases">
        <authorList>
            <person name="Scholz U."/>
            <person name="Mascher M."/>
            <person name="Fiebig A."/>
        </authorList>
    </citation>
    <scope>NUCLEOTIDE SEQUENCE [LARGE SCALE GENOMIC DNA]</scope>
</reference>
<proteinExistence type="predicted"/>
<protein>
    <submittedName>
        <fullName evidence="1">Uncharacterized protein</fullName>
    </submittedName>
</protein>
<name>A0ACD5Y6W7_AVESA</name>
<accession>A0ACD5Y6W7</accession>